<organism evidence="3 4">
    <name type="scientific">Roseomonas acroporae</name>
    <dbReference type="NCBI Taxonomy" id="2937791"/>
    <lineage>
        <taxon>Bacteria</taxon>
        <taxon>Pseudomonadati</taxon>
        <taxon>Pseudomonadota</taxon>
        <taxon>Alphaproteobacteria</taxon>
        <taxon>Acetobacterales</taxon>
        <taxon>Roseomonadaceae</taxon>
        <taxon>Roseomonas</taxon>
    </lineage>
</organism>
<dbReference type="SUPFAM" id="SSF53850">
    <property type="entry name" value="Periplasmic binding protein-like II"/>
    <property type="match status" value="1"/>
</dbReference>
<dbReference type="Proteomes" id="UP001139516">
    <property type="component" value="Unassembled WGS sequence"/>
</dbReference>
<reference evidence="3" key="1">
    <citation type="submission" date="2022-04" db="EMBL/GenBank/DDBJ databases">
        <title>Roseomonas acroporae sp. nov., isolated from coral Acropora digitifera.</title>
        <authorList>
            <person name="Sun H."/>
        </authorList>
    </citation>
    <scope>NUCLEOTIDE SEQUENCE</scope>
    <source>
        <strain evidence="3">NAR14</strain>
    </source>
</reference>
<dbReference type="PROSITE" id="PS51318">
    <property type="entry name" value="TAT"/>
    <property type="match status" value="1"/>
</dbReference>
<dbReference type="AlphaFoldDB" id="A0A9X1YJ18"/>
<comment type="caution">
    <text evidence="3">The sequence shown here is derived from an EMBL/GenBank/DDBJ whole genome shotgun (WGS) entry which is preliminary data.</text>
</comment>
<gene>
    <name evidence="3" type="ORF">M0638_22070</name>
</gene>
<sequence>MMLRRRHLLATGLAAPLLGGAHAASAQATTLRVTHFGGPYQILSEIAGQPFEAAKGARVAYSVEISPSALTKLQTQKASPPFDVVLFSRAYGLRAMNGGLLHKVSRSDFPEAAHALPDTVPEAGWGAAMMIDSIDMMARRDLVGEPMTSWFDLWRPALRGKVMLPSAVNGATAFGFIACIVHALGDMKSPATANEAFARLKALKPAVRGFYVDPIQPNQMIERGDIAAAPQFAVRVANSARNTPEVVKVTPKEGVLAVPYDLCIPVNSPSIALAKSYIDFLLTKPVQGALAEKLLASPVRTDVTVPPALAPLVTTDPTRLFFQDEEFAAAKQREWLDRYTREVQN</sequence>
<dbReference type="Gene3D" id="3.40.190.10">
    <property type="entry name" value="Periplasmic binding protein-like II"/>
    <property type="match status" value="2"/>
</dbReference>
<dbReference type="RefSeq" id="WP_248669121.1">
    <property type="nucleotide sequence ID" value="NZ_JALPRX010000104.1"/>
</dbReference>
<dbReference type="InterPro" id="IPR006059">
    <property type="entry name" value="SBP"/>
</dbReference>
<evidence type="ECO:0000256" key="2">
    <source>
        <dbReference type="SAM" id="SignalP"/>
    </source>
</evidence>
<dbReference type="GO" id="GO:0030975">
    <property type="term" value="F:thiamine binding"/>
    <property type="evidence" value="ECO:0007669"/>
    <property type="project" value="TreeGrafter"/>
</dbReference>
<evidence type="ECO:0000313" key="4">
    <source>
        <dbReference type="Proteomes" id="UP001139516"/>
    </source>
</evidence>
<protein>
    <submittedName>
        <fullName evidence="3">Extracellular solute-binding protein</fullName>
    </submittedName>
</protein>
<dbReference type="PANTHER" id="PTHR30006">
    <property type="entry name" value="THIAMINE-BINDING PERIPLASMIC PROTEIN-RELATED"/>
    <property type="match status" value="1"/>
</dbReference>
<dbReference type="Pfam" id="PF13416">
    <property type="entry name" value="SBP_bac_8"/>
    <property type="match status" value="1"/>
</dbReference>
<evidence type="ECO:0000256" key="1">
    <source>
        <dbReference type="ARBA" id="ARBA00022729"/>
    </source>
</evidence>
<dbReference type="InterPro" id="IPR006311">
    <property type="entry name" value="TAT_signal"/>
</dbReference>
<evidence type="ECO:0000313" key="3">
    <source>
        <dbReference type="EMBL" id="MCK8787066.1"/>
    </source>
</evidence>
<dbReference type="GO" id="GO:0030288">
    <property type="term" value="C:outer membrane-bounded periplasmic space"/>
    <property type="evidence" value="ECO:0007669"/>
    <property type="project" value="TreeGrafter"/>
</dbReference>
<dbReference type="PANTHER" id="PTHR30006:SF2">
    <property type="entry name" value="ABC TRANSPORTER SUBSTRATE-BINDING PROTEIN"/>
    <property type="match status" value="1"/>
</dbReference>
<feature type="signal peptide" evidence="2">
    <location>
        <begin position="1"/>
        <end position="23"/>
    </location>
</feature>
<dbReference type="GO" id="GO:0030976">
    <property type="term" value="F:thiamine pyrophosphate binding"/>
    <property type="evidence" value="ECO:0007669"/>
    <property type="project" value="TreeGrafter"/>
</dbReference>
<dbReference type="GO" id="GO:0015888">
    <property type="term" value="P:thiamine transport"/>
    <property type="evidence" value="ECO:0007669"/>
    <property type="project" value="TreeGrafter"/>
</dbReference>
<dbReference type="EMBL" id="JALPRX010000104">
    <property type="protein sequence ID" value="MCK8787066.1"/>
    <property type="molecule type" value="Genomic_DNA"/>
</dbReference>
<keyword evidence="1 2" id="KW-0732">Signal</keyword>
<feature type="chain" id="PRO_5040858413" evidence="2">
    <location>
        <begin position="24"/>
        <end position="345"/>
    </location>
</feature>
<keyword evidence="4" id="KW-1185">Reference proteome</keyword>
<name>A0A9X1YJ18_9PROT</name>
<proteinExistence type="predicted"/>
<accession>A0A9X1YJ18</accession>